<gene>
    <name evidence="4" type="ORF">DGYR_LOCUS12579</name>
</gene>
<dbReference type="PANTHER" id="PTHR31214:SF2">
    <property type="entry name" value="PROTEIN FAM221A"/>
    <property type="match status" value="1"/>
</dbReference>
<evidence type="ECO:0000256" key="2">
    <source>
        <dbReference type="ARBA" id="ARBA00039630"/>
    </source>
</evidence>
<name>A0A7I8WAI6_9ANNE</name>
<dbReference type="InterPro" id="IPR026755">
    <property type="entry name" value="Fam221a/b"/>
</dbReference>
<feature type="region of interest" description="Disordered" evidence="3">
    <location>
        <begin position="287"/>
        <end position="320"/>
    </location>
</feature>
<dbReference type="EMBL" id="CAJFCJ010000025">
    <property type="protein sequence ID" value="CAD5125147.1"/>
    <property type="molecule type" value="Genomic_DNA"/>
</dbReference>
<organism evidence="4 5">
    <name type="scientific">Dimorphilus gyrociliatus</name>
    <dbReference type="NCBI Taxonomy" id="2664684"/>
    <lineage>
        <taxon>Eukaryota</taxon>
        <taxon>Metazoa</taxon>
        <taxon>Spiralia</taxon>
        <taxon>Lophotrochozoa</taxon>
        <taxon>Annelida</taxon>
        <taxon>Polychaeta</taxon>
        <taxon>Polychaeta incertae sedis</taxon>
        <taxon>Dinophilidae</taxon>
        <taxon>Dimorphilus</taxon>
    </lineage>
</organism>
<evidence type="ECO:0000313" key="5">
    <source>
        <dbReference type="Proteomes" id="UP000549394"/>
    </source>
</evidence>
<dbReference type="Proteomes" id="UP000549394">
    <property type="component" value="Unassembled WGS sequence"/>
</dbReference>
<comment type="similarity">
    <text evidence="1">Belongs to the FAM221 family.</text>
</comment>
<protein>
    <recommendedName>
        <fullName evidence="2">Protein FAM221A</fullName>
    </recommendedName>
</protein>
<evidence type="ECO:0000256" key="1">
    <source>
        <dbReference type="ARBA" id="ARBA00011026"/>
    </source>
</evidence>
<evidence type="ECO:0000313" key="4">
    <source>
        <dbReference type="EMBL" id="CAD5125147.1"/>
    </source>
</evidence>
<comment type="caution">
    <text evidence="4">The sequence shown here is derived from an EMBL/GenBank/DDBJ whole genome shotgun (WGS) entry which is preliminary data.</text>
</comment>
<feature type="compositionally biased region" description="Polar residues" evidence="3">
    <location>
        <begin position="305"/>
        <end position="320"/>
    </location>
</feature>
<accession>A0A7I8WAI6</accession>
<sequence length="320" mass="36575">MEPKFPAEIIRVGAGAQQHVDAYLEYHRIVRDDDGGTPFSEADFERYKRRVGPMRIKNRIYLSWANSKGMECKQIGPETKCFCGHLYHQHQVDFRTLPSERPIQQPCEIRGCGCLTYTYCPTAMGGSHPKCTCKHSGEQHSTRKPFKCKQVSCKCFGYKSAYNCGCGEPMYNHSMQSESKEERIAKGKPIGQEVIYKAMGGLTGFSSLMDGYMRYDNTGIGALPEEVLNSPITMNDHPFLRGNLASVVAHRRANKMPIDEREIRELESQQRRPGESELDYYERRYQERQKQSKIYKGPKKPAISNERSNFSITGSSVKRR</sequence>
<dbReference type="Pfam" id="PF14753">
    <property type="entry name" value="FAM221"/>
    <property type="match status" value="1"/>
</dbReference>
<dbReference type="OrthoDB" id="310364at2759"/>
<evidence type="ECO:0000256" key="3">
    <source>
        <dbReference type="SAM" id="MobiDB-lite"/>
    </source>
</evidence>
<dbReference type="PANTHER" id="PTHR31214">
    <property type="entry name" value="PROTEIN FAM221A-RELATED"/>
    <property type="match status" value="1"/>
</dbReference>
<reference evidence="4 5" key="1">
    <citation type="submission" date="2020-08" db="EMBL/GenBank/DDBJ databases">
        <authorList>
            <person name="Hejnol A."/>
        </authorList>
    </citation>
    <scope>NUCLEOTIDE SEQUENCE [LARGE SCALE GENOMIC DNA]</scope>
</reference>
<keyword evidence="5" id="KW-1185">Reference proteome</keyword>
<proteinExistence type="inferred from homology"/>
<dbReference type="AlphaFoldDB" id="A0A7I8WAI6"/>